<name>A0A2W5KPI6_ANCNO</name>
<dbReference type="AlphaFoldDB" id="A0A2W5KPI6"/>
<dbReference type="EMBL" id="QFPN01000001">
    <property type="protein sequence ID" value="PZQ18931.1"/>
    <property type="molecule type" value="Genomic_DNA"/>
</dbReference>
<gene>
    <name evidence="1" type="ORF">DI565_00555</name>
</gene>
<protein>
    <submittedName>
        <fullName evidence="1">Uncharacterized protein</fullName>
    </submittedName>
</protein>
<dbReference type="Proteomes" id="UP000249577">
    <property type="component" value="Unassembled WGS sequence"/>
</dbReference>
<sequence length="77" mass="8562">MFCTPRPLAKRQRRASTREEMAEAVRAQIQLNGCVQKDDLIRAGFTPAEIETYGQSAVADVRKASVRDADRPLTLDA</sequence>
<accession>A0A2W5KPI6</accession>
<organism evidence="1 2">
    <name type="scientific">Ancylobacter novellus</name>
    <name type="common">Thiobacillus novellus</name>
    <dbReference type="NCBI Taxonomy" id="921"/>
    <lineage>
        <taxon>Bacteria</taxon>
        <taxon>Pseudomonadati</taxon>
        <taxon>Pseudomonadota</taxon>
        <taxon>Alphaproteobacteria</taxon>
        <taxon>Hyphomicrobiales</taxon>
        <taxon>Xanthobacteraceae</taxon>
        <taxon>Ancylobacter</taxon>
    </lineage>
</organism>
<comment type="caution">
    <text evidence="1">The sequence shown here is derived from an EMBL/GenBank/DDBJ whole genome shotgun (WGS) entry which is preliminary data.</text>
</comment>
<proteinExistence type="predicted"/>
<reference evidence="1 2" key="1">
    <citation type="submission" date="2017-08" db="EMBL/GenBank/DDBJ databases">
        <title>Infants hospitalized years apart are colonized by the same room-sourced microbial strains.</title>
        <authorList>
            <person name="Brooks B."/>
            <person name="Olm M.R."/>
            <person name="Firek B.A."/>
            <person name="Baker R."/>
            <person name="Thomas B.C."/>
            <person name="Morowitz M.J."/>
            <person name="Banfield J.F."/>
        </authorList>
    </citation>
    <scope>NUCLEOTIDE SEQUENCE [LARGE SCALE GENOMIC DNA]</scope>
    <source>
        <strain evidence="1">S2_005_003_R2_43</strain>
    </source>
</reference>
<evidence type="ECO:0000313" key="2">
    <source>
        <dbReference type="Proteomes" id="UP000249577"/>
    </source>
</evidence>
<evidence type="ECO:0000313" key="1">
    <source>
        <dbReference type="EMBL" id="PZQ18931.1"/>
    </source>
</evidence>